<feature type="transmembrane region" description="Helical" evidence="14">
    <location>
        <begin position="102"/>
        <end position="127"/>
    </location>
</feature>
<feature type="transmembrane region" description="Helical" evidence="14">
    <location>
        <begin position="59"/>
        <end position="82"/>
    </location>
</feature>
<reference evidence="17 18" key="1">
    <citation type="submission" date="2017-04" db="EMBL/GenBank/DDBJ databases">
        <authorList>
            <person name="Afonso C.L."/>
            <person name="Miller P.J."/>
            <person name="Scott M.A."/>
            <person name="Spackman E."/>
            <person name="Goraichik I."/>
            <person name="Dimitrov K.M."/>
            <person name="Suarez D.L."/>
            <person name="Swayne D.E."/>
        </authorList>
    </citation>
    <scope>NUCLEOTIDE SEQUENCE [LARGE SCALE GENOMIC DNA]</scope>
    <source>
        <strain evidence="17 18">DSM 26133</strain>
    </source>
</reference>
<keyword evidence="9 13" id="KW-0482">Metalloprotease</keyword>
<keyword evidence="18" id="KW-1185">Reference proteome</keyword>
<sequence>MDYKTILYLLIGILTFDFLINKVLGLLNNKSSKQPIPSELAGIYNDEKYATSQTYQSEVFRFSIISSTFSFILMLAILWLGGFGWLDEYLRGIAPVEPLTSLYFFGVVYIVSDLIGIPFDLYGTFVIEERYGFNKMTVKTYILDKIKGYALTLIFGGIIASLFIVLVMFFEENFWIYFWVAISVFMIFINIFYTSLIIPLFNKLSPLEEGDLKTAITNYSQKVGFPLNNIFVIDGSKRSSKGNAFFSGLGKKKKVVLYDTLIEKHTNEELVGVLAHEVGHFKKKHIIWSMLLSILQTGFMLWLLSKFIFSSEISWALGGNVTALHLNVFAFAILFSPISMIIGVFMNLFSRKNEYEADEYAVKTYDKKPLIAALKKLTSDSLGNLTPHPWYEFMNYSHPSLLKRIKAMKAIK</sequence>
<feature type="active site" evidence="11">
    <location>
        <position position="277"/>
    </location>
</feature>
<keyword evidence="8 14" id="KW-1133">Transmembrane helix</keyword>
<evidence type="ECO:0000256" key="1">
    <source>
        <dbReference type="ARBA" id="ARBA00004477"/>
    </source>
</evidence>
<comment type="subcellular location">
    <subcellularLocation>
        <location evidence="1">Endoplasmic reticulum membrane</location>
        <topology evidence="1">Multi-pass membrane protein</topology>
    </subcellularLocation>
</comment>
<feature type="transmembrane region" description="Helical" evidence="14">
    <location>
        <begin position="286"/>
        <end position="304"/>
    </location>
</feature>
<dbReference type="GO" id="GO:0004222">
    <property type="term" value="F:metalloendopeptidase activity"/>
    <property type="evidence" value="ECO:0007669"/>
    <property type="project" value="InterPro"/>
</dbReference>
<dbReference type="FunFam" id="3.30.2010.10:FF:000002">
    <property type="entry name" value="CAAX prenyl protease"/>
    <property type="match status" value="1"/>
</dbReference>
<feature type="transmembrane region" description="Helical" evidence="14">
    <location>
        <begin position="176"/>
        <end position="201"/>
    </location>
</feature>
<keyword evidence="5 13" id="KW-0378">Hydrolase</keyword>
<dbReference type="Pfam" id="PF16491">
    <property type="entry name" value="Peptidase_M48_N"/>
    <property type="match status" value="1"/>
</dbReference>
<dbReference type="InterPro" id="IPR027057">
    <property type="entry name" value="CAXX_Prtase_1"/>
</dbReference>
<evidence type="ECO:0000256" key="7">
    <source>
        <dbReference type="ARBA" id="ARBA00022833"/>
    </source>
</evidence>
<feature type="binding site" evidence="12">
    <location>
        <position position="276"/>
    </location>
    <ligand>
        <name>Zn(2+)</name>
        <dbReference type="ChEBI" id="CHEBI:29105"/>
        <note>catalytic</note>
    </ligand>
</feature>
<feature type="binding site" evidence="12">
    <location>
        <position position="280"/>
    </location>
    <ligand>
        <name>Zn(2+)</name>
        <dbReference type="ChEBI" id="CHEBI:29105"/>
        <note>catalytic</note>
    </ligand>
</feature>
<dbReference type="InterPro" id="IPR032456">
    <property type="entry name" value="Peptidase_M48_N"/>
</dbReference>
<keyword evidence="10 14" id="KW-0472">Membrane</keyword>
<dbReference type="STRING" id="692418.SAMN04488029_3792"/>
<evidence type="ECO:0000256" key="2">
    <source>
        <dbReference type="ARBA" id="ARBA00022670"/>
    </source>
</evidence>
<proteinExistence type="inferred from homology"/>
<evidence type="ECO:0000256" key="12">
    <source>
        <dbReference type="PIRSR" id="PIRSR627057-2"/>
    </source>
</evidence>
<protein>
    <submittedName>
        <fullName evidence="17">STE24 endopeptidase</fullName>
    </submittedName>
</protein>
<comment type="similarity">
    <text evidence="13">Belongs to the peptidase M48 family.</text>
</comment>
<dbReference type="GO" id="GO:0046872">
    <property type="term" value="F:metal ion binding"/>
    <property type="evidence" value="ECO:0007669"/>
    <property type="project" value="UniProtKB-KW"/>
</dbReference>
<keyword evidence="7 12" id="KW-0862">Zinc</keyword>
<evidence type="ECO:0000259" key="15">
    <source>
        <dbReference type="Pfam" id="PF01435"/>
    </source>
</evidence>
<dbReference type="CDD" id="cd07343">
    <property type="entry name" value="M48A_Zmpste24p_like"/>
    <property type="match status" value="1"/>
</dbReference>
<dbReference type="OrthoDB" id="9781930at2"/>
<dbReference type="RefSeq" id="WP_084374407.1">
    <property type="nucleotide sequence ID" value="NZ_FWYF01000004.1"/>
</dbReference>
<dbReference type="EMBL" id="FWYF01000004">
    <property type="protein sequence ID" value="SMD38413.1"/>
    <property type="molecule type" value="Genomic_DNA"/>
</dbReference>
<keyword evidence="3 14" id="KW-0812">Transmembrane</keyword>
<evidence type="ECO:0000256" key="14">
    <source>
        <dbReference type="SAM" id="Phobius"/>
    </source>
</evidence>
<dbReference type="InterPro" id="IPR001915">
    <property type="entry name" value="Peptidase_M48"/>
</dbReference>
<gene>
    <name evidence="17" type="ORF">SAMN04488029_3792</name>
</gene>
<evidence type="ECO:0000256" key="4">
    <source>
        <dbReference type="ARBA" id="ARBA00022723"/>
    </source>
</evidence>
<feature type="transmembrane region" description="Helical" evidence="14">
    <location>
        <begin position="6"/>
        <end position="27"/>
    </location>
</feature>
<feature type="binding site" evidence="12">
    <location>
        <position position="354"/>
    </location>
    <ligand>
        <name>Zn(2+)</name>
        <dbReference type="ChEBI" id="CHEBI:29105"/>
        <note>catalytic</note>
    </ligand>
</feature>
<feature type="active site" description="Proton donor" evidence="11">
    <location>
        <position position="358"/>
    </location>
</feature>
<comment type="cofactor">
    <cofactor evidence="12 13">
        <name>Zn(2+)</name>
        <dbReference type="ChEBI" id="CHEBI:29105"/>
    </cofactor>
    <text evidence="12 13">Binds 1 zinc ion per subunit.</text>
</comment>
<accession>A0A1W2GP40</accession>
<feature type="transmembrane region" description="Helical" evidence="14">
    <location>
        <begin position="324"/>
        <end position="349"/>
    </location>
</feature>
<dbReference type="AlphaFoldDB" id="A0A1W2GP40"/>
<evidence type="ECO:0000256" key="5">
    <source>
        <dbReference type="ARBA" id="ARBA00022801"/>
    </source>
</evidence>
<evidence type="ECO:0000313" key="17">
    <source>
        <dbReference type="EMBL" id="SMD38413.1"/>
    </source>
</evidence>
<feature type="domain" description="Peptidase M48" evidence="15">
    <location>
        <begin position="206"/>
        <end position="411"/>
    </location>
</feature>
<dbReference type="Pfam" id="PF01435">
    <property type="entry name" value="Peptidase_M48"/>
    <property type="match status" value="1"/>
</dbReference>
<feature type="domain" description="CAAX prenyl protease 1 N-terminal" evidence="16">
    <location>
        <begin position="30"/>
        <end position="203"/>
    </location>
</feature>
<evidence type="ECO:0000313" key="18">
    <source>
        <dbReference type="Proteomes" id="UP000192472"/>
    </source>
</evidence>
<evidence type="ECO:0000256" key="13">
    <source>
        <dbReference type="RuleBase" id="RU003983"/>
    </source>
</evidence>
<dbReference type="PANTHER" id="PTHR10120">
    <property type="entry name" value="CAAX PRENYL PROTEASE 1"/>
    <property type="match status" value="1"/>
</dbReference>
<evidence type="ECO:0000256" key="8">
    <source>
        <dbReference type="ARBA" id="ARBA00022989"/>
    </source>
</evidence>
<dbReference type="Gene3D" id="3.30.2010.10">
    <property type="entry name" value="Metalloproteases ('zincins'), catalytic domain"/>
    <property type="match status" value="1"/>
</dbReference>
<feature type="transmembrane region" description="Helical" evidence="14">
    <location>
        <begin position="148"/>
        <end position="170"/>
    </location>
</feature>
<dbReference type="GO" id="GO:0071586">
    <property type="term" value="P:CAAX-box protein processing"/>
    <property type="evidence" value="ECO:0007669"/>
    <property type="project" value="InterPro"/>
</dbReference>
<organism evidence="17 18">
    <name type="scientific">Reichenbachiella faecimaris</name>
    <dbReference type="NCBI Taxonomy" id="692418"/>
    <lineage>
        <taxon>Bacteria</taxon>
        <taxon>Pseudomonadati</taxon>
        <taxon>Bacteroidota</taxon>
        <taxon>Cytophagia</taxon>
        <taxon>Cytophagales</taxon>
        <taxon>Reichenbachiellaceae</taxon>
        <taxon>Reichenbachiella</taxon>
    </lineage>
</organism>
<evidence type="ECO:0000256" key="10">
    <source>
        <dbReference type="ARBA" id="ARBA00023136"/>
    </source>
</evidence>
<evidence type="ECO:0000256" key="9">
    <source>
        <dbReference type="ARBA" id="ARBA00023049"/>
    </source>
</evidence>
<evidence type="ECO:0000259" key="16">
    <source>
        <dbReference type="Pfam" id="PF16491"/>
    </source>
</evidence>
<evidence type="ECO:0000256" key="3">
    <source>
        <dbReference type="ARBA" id="ARBA00022692"/>
    </source>
</evidence>
<keyword evidence="6" id="KW-0256">Endoplasmic reticulum</keyword>
<name>A0A1W2GP40_REIFA</name>
<dbReference type="Proteomes" id="UP000192472">
    <property type="component" value="Unassembled WGS sequence"/>
</dbReference>
<evidence type="ECO:0000256" key="11">
    <source>
        <dbReference type="PIRSR" id="PIRSR627057-1"/>
    </source>
</evidence>
<evidence type="ECO:0000256" key="6">
    <source>
        <dbReference type="ARBA" id="ARBA00022824"/>
    </source>
</evidence>
<keyword evidence="4 12" id="KW-0479">Metal-binding</keyword>
<keyword evidence="2 13" id="KW-0645">Protease</keyword>